<dbReference type="EMBL" id="FNDT01000004">
    <property type="protein sequence ID" value="SDH96501.1"/>
    <property type="molecule type" value="Genomic_DNA"/>
</dbReference>
<feature type="transmembrane region" description="Helical" evidence="1">
    <location>
        <begin position="21"/>
        <end position="45"/>
    </location>
</feature>
<name>A0A1G8GQG0_9MICC</name>
<dbReference type="Proteomes" id="UP000199258">
    <property type="component" value="Unassembled WGS sequence"/>
</dbReference>
<proteinExistence type="predicted"/>
<protein>
    <submittedName>
        <fullName evidence="2">Uncharacterized protein</fullName>
    </submittedName>
</protein>
<feature type="transmembrane region" description="Helical" evidence="1">
    <location>
        <begin position="51"/>
        <end position="72"/>
    </location>
</feature>
<keyword evidence="1" id="KW-1133">Transmembrane helix</keyword>
<accession>A0A1G8GQG0</accession>
<gene>
    <name evidence="2" type="ORF">SAMN04488693_104215</name>
</gene>
<organism evidence="2 3">
    <name type="scientific">Arthrobacter subterraneus</name>
    <dbReference type="NCBI Taxonomy" id="335973"/>
    <lineage>
        <taxon>Bacteria</taxon>
        <taxon>Bacillati</taxon>
        <taxon>Actinomycetota</taxon>
        <taxon>Actinomycetes</taxon>
        <taxon>Micrococcales</taxon>
        <taxon>Micrococcaceae</taxon>
        <taxon>Arthrobacter</taxon>
    </lineage>
</organism>
<evidence type="ECO:0000313" key="3">
    <source>
        <dbReference type="Proteomes" id="UP000199258"/>
    </source>
</evidence>
<sequence>MAHPVRQPREKRPTHSGDGHLLTNIVAFAVMFILFALSIYSLTFFEKTNVWPFAVCLTLFFLAFWIPQTILGRSDTGPRMAKGDRKA</sequence>
<dbReference type="AlphaFoldDB" id="A0A1G8GQG0"/>
<evidence type="ECO:0000313" key="2">
    <source>
        <dbReference type="EMBL" id="SDH96501.1"/>
    </source>
</evidence>
<reference evidence="2 3" key="1">
    <citation type="submission" date="2016-10" db="EMBL/GenBank/DDBJ databases">
        <authorList>
            <person name="de Groot N.N."/>
        </authorList>
    </citation>
    <scope>NUCLEOTIDE SEQUENCE [LARGE SCALE GENOMIC DNA]</scope>
    <source>
        <strain evidence="2 3">NP_1H</strain>
    </source>
</reference>
<keyword evidence="1" id="KW-0472">Membrane</keyword>
<evidence type="ECO:0000256" key="1">
    <source>
        <dbReference type="SAM" id="Phobius"/>
    </source>
</evidence>
<keyword evidence="3" id="KW-1185">Reference proteome</keyword>
<keyword evidence="1" id="KW-0812">Transmembrane</keyword>
<dbReference type="OrthoDB" id="4951105at2"/>
<dbReference type="STRING" id="335973.SAMN04488693_104215"/>
<dbReference type="RefSeq" id="WP_051470659.1">
    <property type="nucleotide sequence ID" value="NZ_FNDT01000004.1"/>
</dbReference>